<evidence type="ECO:0000313" key="4">
    <source>
        <dbReference type="Proteomes" id="UP000197138"/>
    </source>
</evidence>
<feature type="region of interest" description="Disordered" evidence="1">
    <location>
        <begin position="1"/>
        <end position="23"/>
    </location>
</feature>
<proteinExistence type="predicted"/>
<reference evidence="4" key="1">
    <citation type="journal article" date="2017" name="Plant J.">
        <title>The pomegranate (Punica granatum L.) genome and the genomics of punicalagin biosynthesis.</title>
        <authorList>
            <person name="Qin G."/>
            <person name="Xu C."/>
            <person name="Ming R."/>
            <person name="Tang H."/>
            <person name="Guyot R."/>
            <person name="Kramer E.M."/>
            <person name="Hu Y."/>
            <person name="Yi X."/>
            <person name="Qi Y."/>
            <person name="Xu X."/>
            <person name="Gao Z."/>
            <person name="Pan H."/>
            <person name="Jian J."/>
            <person name="Tian Y."/>
            <person name="Yue Z."/>
            <person name="Xu Y."/>
        </authorList>
    </citation>
    <scope>NUCLEOTIDE SEQUENCE [LARGE SCALE GENOMIC DNA]</scope>
    <source>
        <strain evidence="4">cv. Dabenzi</strain>
    </source>
</reference>
<sequence length="86" mass="9045">MTPTPLLRSPASSMGVGDPDPSIEVTDVLCGYQGSRFRGRDRRLAALTPNRSGTSDLESPINLGLGPPISDPDSSTEVVGILCGYR</sequence>
<protein>
    <submittedName>
        <fullName evidence="2">Uncharacterized protein</fullName>
    </submittedName>
</protein>
<evidence type="ECO:0000313" key="3">
    <source>
        <dbReference type="EMBL" id="PKI72489.1"/>
    </source>
</evidence>
<comment type="caution">
    <text evidence="2">The sequence shown here is derived from an EMBL/GenBank/DDBJ whole genome shotgun (WGS) entry which is preliminary data.</text>
</comment>
<dbReference type="Proteomes" id="UP000233551">
    <property type="component" value="Unassembled WGS sequence"/>
</dbReference>
<name>A0A218VSB0_PUNGR</name>
<organism evidence="2 4">
    <name type="scientific">Punica granatum</name>
    <name type="common">Pomegranate</name>
    <dbReference type="NCBI Taxonomy" id="22663"/>
    <lineage>
        <taxon>Eukaryota</taxon>
        <taxon>Viridiplantae</taxon>
        <taxon>Streptophyta</taxon>
        <taxon>Embryophyta</taxon>
        <taxon>Tracheophyta</taxon>
        <taxon>Spermatophyta</taxon>
        <taxon>Magnoliopsida</taxon>
        <taxon>eudicotyledons</taxon>
        <taxon>Gunneridae</taxon>
        <taxon>Pentapetalae</taxon>
        <taxon>rosids</taxon>
        <taxon>malvids</taxon>
        <taxon>Myrtales</taxon>
        <taxon>Lythraceae</taxon>
        <taxon>Punica</taxon>
    </lineage>
</organism>
<dbReference type="EMBL" id="PGOL01000323">
    <property type="protein sequence ID" value="PKI72489.1"/>
    <property type="molecule type" value="Genomic_DNA"/>
</dbReference>
<evidence type="ECO:0000256" key="1">
    <source>
        <dbReference type="SAM" id="MobiDB-lite"/>
    </source>
</evidence>
<dbReference type="Proteomes" id="UP000197138">
    <property type="component" value="Unassembled WGS sequence"/>
</dbReference>
<keyword evidence="5" id="KW-1185">Reference proteome</keyword>
<reference evidence="3 5" key="3">
    <citation type="submission" date="2017-11" db="EMBL/GenBank/DDBJ databases">
        <title>De-novo sequencing of pomegranate (Punica granatum L.) genome.</title>
        <authorList>
            <person name="Akparov Z."/>
            <person name="Amiraslanov A."/>
            <person name="Hajiyeva S."/>
            <person name="Abbasov M."/>
            <person name="Kaur K."/>
            <person name="Hamwieh A."/>
            <person name="Solovyev V."/>
            <person name="Salamov A."/>
            <person name="Braich B."/>
            <person name="Kosarev P."/>
            <person name="Mahmoud A."/>
            <person name="Hajiyev E."/>
            <person name="Babayeva S."/>
            <person name="Izzatullayeva V."/>
            <person name="Mammadov A."/>
            <person name="Mammadov A."/>
            <person name="Sharifova S."/>
            <person name="Ojaghi J."/>
            <person name="Eynullazada K."/>
            <person name="Bayramov B."/>
            <person name="Abdulazimova A."/>
            <person name="Shahmuradov I."/>
        </authorList>
    </citation>
    <scope>NUCLEOTIDE SEQUENCE [LARGE SCALE GENOMIC DNA]</scope>
    <source>
        <strain evidence="3">AG2017</strain>
        <strain evidence="5">cv. AG2017</strain>
        <tissue evidence="3">Leaf</tissue>
    </source>
</reference>
<dbReference type="AlphaFoldDB" id="A0A218VSB0"/>
<dbReference type="EMBL" id="MTKT01006103">
    <property type="protein sequence ID" value="OWM63437.1"/>
    <property type="molecule type" value="Genomic_DNA"/>
</dbReference>
<reference evidence="2" key="2">
    <citation type="submission" date="2017-06" db="EMBL/GenBank/DDBJ databases">
        <title>The pomegranate genome and the genomics of punicalagin biosynthesis.</title>
        <authorList>
            <person name="Xu C."/>
        </authorList>
    </citation>
    <scope>NUCLEOTIDE SEQUENCE [LARGE SCALE GENOMIC DNA]</scope>
    <source>
        <tissue evidence="2">Fresh leaf</tissue>
    </source>
</reference>
<gene>
    <name evidence="2" type="ORF">CDL15_Pgr022182</name>
    <name evidence="3" type="ORF">CRG98_007092</name>
</gene>
<evidence type="ECO:0000313" key="5">
    <source>
        <dbReference type="Proteomes" id="UP000233551"/>
    </source>
</evidence>
<feature type="region of interest" description="Disordered" evidence="1">
    <location>
        <begin position="48"/>
        <end position="76"/>
    </location>
</feature>
<accession>A0A218VSB0</accession>
<evidence type="ECO:0000313" key="2">
    <source>
        <dbReference type="EMBL" id="OWM63437.1"/>
    </source>
</evidence>